<dbReference type="EMBL" id="AOJD01000064">
    <property type="protein sequence ID" value="ELZ35360.1"/>
    <property type="molecule type" value="Genomic_DNA"/>
</dbReference>
<dbReference type="Proteomes" id="UP000011523">
    <property type="component" value="Unassembled WGS sequence"/>
</dbReference>
<reference evidence="1 2" key="1">
    <citation type="journal article" date="2014" name="PLoS Genet.">
        <title>Phylogenetically driven sequencing of extremely halophilic archaea reveals strategies for static and dynamic osmo-response.</title>
        <authorList>
            <person name="Becker E.A."/>
            <person name="Seitzer P.M."/>
            <person name="Tritt A."/>
            <person name="Larsen D."/>
            <person name="Krusor M."/>
            <person name="Yao A.I."/>
            <person name="Wu D."/>
            <person name="Madern D."/>
            <person name="Eisen J.A."/>
            <person name="Darling A.E."/>
            <person name="Facciotti M.T."/>
        </authorList>
    </citation>
    <scope>NUCLEOTIDE SEQUENCE [LARGE SCALE GENOMIC DNA]</scope>
    <source>
        <strain evidence="1 2">DSM 14210</strain>
    </source>
</reference>
<comment type="caution">
    <text evidence="1">The sequence shown here is derived from an EMBL/GenBank/DDBJ whole genome shotgun (WGS) entry which is preliminary data.</text>
</comment>
<protein>
    <submittedName>
        <fullName evidence="1">Uncharacterized protein</fullName>
    </submittedName>
</protein>
<gene>
    <name evidence="1" type="ORF">C472_12520</name>
</gene>
<organism evidence="1 2">
    <name type="scientific">Halorubrum tebenquichense DSM 14210</name>
    <dbReference type="NCBI Taxonomy" id="1227485"/>
    <lineage>
        <taxon>Archaea</taxon>
        <taxon>Methanobacteriati</taxon>
        <taxon>Methanobacteriota</taxon>
        <taxon>Stenosarchaea group</taxon>
        <taxon>Halobacteria</taxon>
        <taxon>Halobacteriales</taxon>
        <taxon>Haloferacaceae</taxon>
        <taxon>Halorubrum</taxon>
    </lineage>
</organism>
<dbReference type="RefSeq" id="WP_006630151.1">
    <property type="nucleotide sequence ID" value="NZ_AOJD01000064.1"/>
</dbReference>
<dbReference type="AlphaFoldDB" id="M0DIR7"/>
<proteinExistence type="predicted"/>
<accession>M0DIR7</accession>
<dbReference type="PATRIC" id="fig|1227485.3.peg.2455"/>
<evidence type="ECO:0000313" key="1">
    <source>
        <dbReference type="EMBL" id="ELZ35360.1"/>
    </source>
</evidence>
<keyword evidence="2" id="KW-1185">Reference proteome</keyword>
<name>M0DIR7_9EURY</name>
<evidence type="ECO:0000313" key="2">
    <source>
        <dbReference type="Proteomes" id="UP000011523"/>
    </source>
</evidence>
<sequence>MFERYLWTNPEVCSECFARVRTEHELTVDDWGNTVSELNRSGSGIQGYDNVNGGGVYLPRTFCEECGGRGRADPDPDSKLQATRRASCIGDRLEEQDIAVDRPALRRAVRTLKSKPELVGLDREIYERATKIAVGRAQR</sequence>